<sequence length="52" mass="5636">MTRVSTTLLSTPLLSIILLRSLGSPNSRKTGSTTWTLVIFHDGFCGSMNLPI</sequence>
<comment type="caution">
    <text evidence="2">The sequence shown here is derived from an EMBL/GenBank/DDBJ whole genome shotgun (WGS) entry which is preliminary data.</text>
</comment>
<organism evidence="2 3">
    <name type="scientific">Phytophthora fragariae</name>
    <dbReference type="NCBI Taxonomy" id="53985"/>
    <lineage>
        <taxon>Eukaryota</taxon>
        <taxon>Sar</taxon>
        <taxon>Stramenopiles</taxon>
        <taxon>Oomycota</taxon>
        <taxon>Peronosporomycetes</taxon>
        <taxon>Peronosporales</taxon>
        <taxon>Peronosporaceae</taxon>
        <taxon>Phytophthora</taxon>
    </lineage>
</organism>
<feature type="chain" id="PRO_5026210953" description="RxLR effector protein" evidence="1">
    <location>
        <begin position="24"/>
        <end position="52"/>
    </location>
</feature>
<proteinExistence type="predicted"/>
<evidence type="ECO:0008006" key="4">
    <source>
        <dbReference type="Google" id="ProtNLM"/>
    </source>
</evidence>
<dbReference type="AlphaFoldDB" id="A0A6G0JE98"/>
<name>A0A6G0JE98_9STRA</name>
<evidence type="ECO:0000313" key="2">
    <source>
        <dbReference type="EMBL" id="KAE9053633.1"/>
    </source>
</evidence>
<evidence type="ECO:0000256" key="1">
    <source>
        <dbReference type="SAM" id="SignalP"/>
    </source>
</evidence>
<feature type="signal peptide" evidence="1">
    <location>
        <begin position="1"/>
        <end position="23"/>
    </location>
</feature>
<protein>
    <recommendedName>
        <fullName evidence="4">RxLR effector protein</fullName>
    </recommendedName>
</protein>
<accession>A0A6G0JE98</accession>
<gene>
    <name evidence="2" type="ORF">PF010_g32833</name>
</gene>
<dbReference type="Proteomes" id="UP000488956">
    <property type="component" value="Unassembled WGS sequence"/>
</dbReference>
<dbReference type="EMBL" id="QXFX01010746">
    <property type="protein sequence ID" value="KAE9053633.1"/>
    <property type="molecule type" value="Genomic_DNA"/>
</dbReference>
<reference evidence="2 3" key="1">
    <citation type="submission" date="2018-09" db="EMBL/GenBank/DDBJ databases">
        <title>Genomic investigation of the strawberry pathogen Phytophthora fragariae indicates pathogenicity is determined by transcriptional variation in three key races.</title>
        <authorList>
            <person name="Adams T.M."/>
            <person name="Armitage A.D."/>
            <person name="Sobczyk M.K."/>
            <person name="Bates H.J."/>
            <person name="Dunwell J.M."/>
            <person name="Nellist C.F."/>
            <person name="Harrison R.J."/>
        </authorList>
    </citation>
    <scope>NUCLEOTIDE SEQUENCE [LARGE SCALE GENOMIC DNA]</scope>
    <source>
        <strain evidence="2 3">ONT-3</strain>
    </source>
</reference>
<evidence type="ECO:0000313" key="3">
    <source>
        <dbReference type="Proteomes" id="UP000488956"/>
    </source>
</evidence>
<keyword evidence="1" id="KW-0732">Signal</keyword>